<organism evidence="3 4">
    <name type="scientific">Salinibacterium xinjiangense</name>
    <dbReference type="NCBI Taxonomy" id="386302"/>
    <lineage>
        <taxon>Bacteria</taxon>
        <taxon>Bacillati</taxon>
        <taxon>Actinomycetota</taxon>
        <taxon>Actinomycetes</taxon>
        <taxon>Micrococcales</taxon>
        <taxon>Microbacteriaceae</taxon>
        <taxon>Salinibacterium</taxon>
    </lineage>
</organism>
<protein>
    <submittedName>
        <fullName evidence="3">UDP-glucose 4-epimerase</fullName>
    </submittedName>
</protein>
<reference evidence="3 4" key="1">
    <citation type="submission" date="2017-09" db="EMBL/GenBank/DDBJ databases">
        <authorList>
            <person name="Ehlers B."/>
            <person name="Leendertz F.H."/>
        </authorList>
    </citation>
    <scope>NUCLEOTIDE SEQUENCE [LARGE SCALE GENOMIC DNA]</scope>
    <source>
        <strain evidence="3 4">CGMCC 1.05381</strain>
    </source>
</reference>
<evidence type="ECO:0000313" key="3">
    <source>
        <dbReference type="EMBL" id="SOE52370.1"/>
    </source>
</evidence>
<dbReference type="InterPro" id="IPR036291">
    <property type="entry name" value="NAD(P)-bd_dom_sf"/>
</dbReference>
<name>A0A2C8YPG6_9MICO</name>
<dbReference type="Proteomes" id="UP000219440">
    <property type="component" value="Unassembled WGS sequence"/>
</dbReference>
<evidence type="ECO:0000259" key="2">
    <source>
        <dbReference type="Pfam" id="PF01370"/>
    </source>
</evidence>
<dbReference type="OrthoDB" id="9801785at2"/>
<keyword evidence="4" id="KW-1185">Reference proteome</keyword>
<comment type="similarity">
    <text evidence="1">Belongs to the NAD(P)-dependent epimerase/dehydratase family.</text>
</comment>
<dbReference type="EMBL" id="OCST01000001">
    <property type="protein sequence ID" value="SOE52370.1"/>
    <property type="molecule type" value="Genomic_DNA"/>
</dbReference>
<dbReference type="PANTHER" id="PTHR43000">
    <property type="entry name" value="DTDP-D-GLUCOSE 4,6-DEHYDRATASE-RELATED"/>
    <property type="match status" value="1"/>
</dbReference>
<evidence type="ECO:0000256" key="1">
    <source>
        <dbReference type="ARBA" id="ARBA00007637"/>
    </source>
</evidence>
<dbReference type="SUPFAM" id="SSF51735">
    <property type="entry name" value="NAD(P)-binding Rossmann-fold domains"/>
    <property type="match status" value="1"/>
</dbReference>
<dbReference type="InterPro" id="IPR001509">
    <property type="entry name" value="Epimerase_deHydtase"/>
</dbReference>
<dbReference type="Gene3D" id="3.90.25.10">
    <property type="entry name" value="UDP-galactose 4-epimerase, domain 1"/>
    <property type="match status" value="1"/>
</dbReference>
<sequence>MTTIMGSSVFVTGGAGTIGSHIVDQLLDAGAAHIDVLDNLVRGRRANLEEALASGRVMLHDGDIRDRDLVRDLTAGKDLVFHEAAIRITQCAEDPRLALEVLVDGTFNVVEAASELGVGKLVSASSASVYGLAEEFPTTERHHHHNNDTFYGAAKSFNEGMIRSFRAMSGLDFVILRYFNVYGPRMDVHGLYTEVLVRWMERIADGKPPLIFGDGQQTMDFVVTQDIARANILAAQSDVVDGVYNVASGQETSLLELAQALLRAMDSELSVEHGPERAVNGVTRRLADTMAAHVDLGFTARISLEDGLRSLVEWWSPLRDEISAGKSEAVA</sequence>
<accession>A0A2C8YPG6</accession>
<proteinExistence type="inferred from homology"/>
<dbReference type="RefSeq" id="WP_097059578.1">
    <property type="nucleotide sequence ID" value="NZ_BMLC01000002.1"/>
</dbReference>
<dbReference type="Pfam" id="PF01370">
    <property type="entry name" value="Epimerase"/>
    <property type="match status" value="1"/>
</dbReference>
<dbReference type="Gene3D" id="3.40.50.720">
    <property type="entry name" value="NAD(P)-binding Rossmann-like Domain"/>
    <property type="match status" value="1"/>
</dbReference>
<gene>
    <name evidence="3" type="ORF">SAMN06296378_0441</name>
</gene>
<dbReference type="AlphaFoldDB" id="A0A2C8YPG6"/>
<feature type="domain" description="NAD-dependent epimerase/dehydratase" evidence="2">
    <location>
        <begin position="9"/>
        <end position="247"/>
    </location>
</feature>
<evidence type="ECO:0000313" key="4">
    <source>
        <dbReference type="Proteomes" id="UP000219440"/>
    </source>
</evidence>